<accession>A0A8S0PHJ8</accession>
<evidence type="ECO:0000256" key="4">
    <source>
        <dbReference type="ARBA" id="ARBA00023242"/>
    </source>
</evidence>
<keyword evidence="6" id="KW-0812">Transmembrane</keyword>
<keyword evidence="5" id="KW-0175">Coiled coil</keyword>
<keyword evidence="6" id="KW-0472">Membrane</keyword>
<dbReference type="SUPFAM" id="SSF47459">
    <property type="entry name" value="HLH, helix-loop-helix DNA-binding domain"/>
    <property type="match status" value="1"/>
</dbReference>
<dbReference type="Gene3D" id="4.10.280.10">
    <property type="entry name" value="Helix-loop-helix DNA-binding domain"/>
    <property type="match status" value="1"/>
</dbReference>
<dbReference type="GO" id="GO:0003700">
    <property type="term" value="F:DNA-binding transcription factor activity"/>
    <property type="evidence" value="ECO:0007669"/>
    <property type="project" value="InterPro"/>
</dbReference>
<evidence type="ECO:0000256" key="1">
    <source>
        <dbReference type="ARBA" id="ARBA00004123"/>
    </source>
</evidence>
<dbReference type="PANTHER" id="PTHR46133:SF1">
    <property type="entry name" value="TRANSCRIPTION FACTOR ILR3"/>
    <property type="match status" value="1"/>
</dbReference>
<dbReference type="InterPro" id="IPR011598">
    <property type="entry name" value="bHLH_dom"/>
</dbReference>
<comment type="subcellular location">
    <subcellularLocation>
        <location evidence="1">Nucleus</location>
    </subcellularLocation>
</comment>
<keyword evidence="2" id="KW-0805">Transcription regulation</keyword>
<dbReference type="InterPro" id="IPR044818">
    <property type="entry name" value="ILR3-like"/>
</dbReference>
<feature type="coiled-coil region" evidence="5">
    <location>
        <begin position="150"/>
        <end position="205"/>
    </location>
</feature>
<name>A0A8S0PHJ8_OLEEU</name>
<keyword evidence="3" id="KW-0804">Transcription</keyword>
<protein>
    <submittedName>
        <fullName evidence="8">Transcription factor ILR3</fullName>
    </submittedName>
</protein>
<dbReference type="InterPro" id="IPR036638">
    <property type="entry name" value="HLH_DNA-bd_sf"/>
</dbReference>
<dbReference type="GO" id="GO:0046983">
    <property type="term" value="F:protein dimerization activity"/>
    <property type="evidence" value="ECO:0007669"/>
    <property type="project" value="InterPro"/>
</dbReference>
<sequence length="258" mass="28568">MDFPGNTNWLYDYEFECIRAPNGNLSAPNAGSSLPMQALNASSNVSVEIDGSLGESDVARETGSKKRARTGSCAPSSSKACREKQRRERLNDKYDYVALFVLCLVSPFTLTSIDCFCMLFRFMELGVLLEPGRPPKTDKAAILVDAVRMVTQLRDEAQKLKCSNLDLQEKIKDLKAEKNELRDEKQMLKIEKEKLEQRLKTTNAQPVFLPAPPTIPAAFAAQGQAVGNKFVPIVGYPGFALWQPGDTSQDHELHSPVA</sequence>
<dbReference type="Proteomes" id="UP000594638">
    <property type="component" value="Unassembled WGS sequence"/>
</dbReference>
<evidence type="ECO:0000256" key="2">
    <source>
        <dbReference type="ARBA" id="ARBA00023015"/>
    </source>
</evidence>
<organism evidence="8 9">
    <name type="scientific">Olea europaea subsp. europaea</name>
    <dbReference type="NCBI Taxonomy" id="158383"/>
    <lineage>
        <taxon>Eukaryota</taxon>
        <taxon>Viridiplantae</taxon>
        <taxon>Streptophyta</taxon>
        <taxon>Embryophyta</taxon>
        <taxon>Tracheophyta</taxon>
        <taxon>Spermatophyta</taxon>
        <taxon>Magnoliopsida</taxon>
        <taxon>eudicotyledons</taxon>
        <taxon>Gunneridae</taxon>
        <taxon>Pentapetalae</taxon>
        <taxon>asterids</taxon>
        <taxon>lamiids</taxon>
        <taxon>Lamiales</taxon>
        <taxon>Oleaceae</taxon>
        <taxon>Oleeae</taxon>
        <taxon>Olea</taxon>
    </lineage>
</organism>
<evidence type="ECO:0000313" key="9">
    <source>
        <dbReference type="Proteomes" id="UP000594638"/>
    </source>
</evidence>
<evidence type="ECO:0000313" key="8">
    <source>
        <dbReference type="EMBL" id="CAA2946648.1"/>
    </source>
</evidence>
<gene>
    <name evidence="8" type="ORF">OLEA9_A098718</name>
</gene>
<dbReference type="Gramene" id="OE9A098718T2">
    <property type="protein sequence ID" value="OE9A098718C2"/>
    <property type="gene ID" value="OE9A098718"/>
</dbReference>
<dbReference type="PROSITE" id="PS50888">
    <property type="entry name" value="BHLH"/>
    <property type="match status" value="1"/>
</dbReference>
<evidence type="ECO:0000259" key="7">
    <source>
        <dbReference type="PROSITE" id="PS50888"/>
    </source>
</evidence>
<dbReference type="GO" id="GO:0006879">
    <property type="term" value="P:intracellular iron ion homeostasis"/>
    <property type="evidence" value="ECO:0007669"/>
    <property type="project" value="InterPro"/>
</dbReference>
<evidence type="ECO:0000256" key="5">
    <source>
        <dbReference type="SAM" id="Coils"/>
    </source>
</evidence>
<keyword evidence="6" id="KW-1133">Transmembrane helix</keyword>
<dbReference type="CDD" id="cd11446">
    <property type="entry name" value="bHLH_AtILR3_like"/>
    <property type="match status" value="1"/>
</dbReference>
<comment type="caution">
    <text evidence="8">The sequence shown here is derived from an EMBL/GenBank/DDBJ whole genome shotgun (WGS) entry which is preliminary data.</text>
</comment>
<proteinExistence type="predicted"/>
<evidence type="ECO:0000256" key="3">
    <source>
        <dbReference type="ARBA" id="ARBA00023163"/>
    </source>
</evidence>
<feature type="domain" description="BHLH" evidence="7">
    <location>
        <begin position="74"/>
        <end position="153"/>
    </location>
</feature>
<dbReference type="PANTHER" id="PTHR46133">
    <property type="entry name" value="BHLH TRANSCRIPTION FACTOR"/>
    <property type="match status" value="1"/>
</dbReference>
<keyword evidence="4" id="KW-0539">Nucleus</keyword>
<feature type="transmembrane region" description="Helical" evidence="6">
    <location>
        <begin position="94"/>
        <end position="113"/>
    </location>
</feature>
<dbReference type="OrthoDB" id="515493at2759"/>
<keyword evidence="9" id="KW-1185">Reference proteome</keyword>
<dbReference type="GO" id="GO:0005634">
    <property type="term" value="C:nucleus"/>
    <property type="evidence" value="ECO:0007669"/>
    <property type="project" value="UniProtKB-SubCell"/>
</dbReference>
<dbReference type="AlphaFoldDB" id="A0A8S0PHJ8"/>
<reference evidence="8 9" key="1">
    <citation type="submission" date="2019-12" db="EMBL/GenBank/DDBJ databases">
        <authorList>
            <person name="Alioto T."/>
            <person name="Alioto T."/>
            <person name="Gomez Garrido J."/>
        </authorList>
    </citation>
    <scope>NUCLEOTIDE SEQUENCE [LARGE SCALE GENOMIC DNA]</scope>
</reference>
<evidence type="ECO:0000256" key="6">
    <source>
        <dbReference type="SAM" id="Phobius"/>
    </source>
</evidence>
<dbReference type="EMBL" id="CACTIH010000064">
    <property type="protein sequence ID" value="CAA2946648.1"/>
    <property type="molecule type" value="Genomic_DNA"/>
</dbReference>